<protein>
    <submittedName>
        <fullName evidence="1">Uncharacterized protein</fullName>
    </submittedName>
</protein>
<reference evidence="1" key="2">
    <citation type="journal article" date="2015" name="Data Brief">
        <title>Shoot transcriptome of the giant reed, Arundo donax.</title>
        <authorList>
            <person name="Barrero R.A."/>
            <person name="Guerrero F.D."/>
            <person name="Moolhuijzen P."/>
            <person name="Goolsby J.A."/>
            <person name="Tidwell J."/>
            <person name="Bellgard S.E."/>
            <person name="Bellgard M.I."/>
        </authorList>
    </citation>
    <scope>NUCLEOTIDE SEQUENCE</scope>
    <source>
        <tissue evidence="1">Shoot tissue taken approximately 20 cm above the soil surface</tissue>
    </source>
</reference>
<proteinExistence type="predicted"/>
<dbReference type="EMBL" id="GBRH01181826">
    <property type="protein sequence ID" value="JAE16070.1"/>
    <property type="molecule type" value="Transcribed_RNA"/>
</dbReference>
<organism evidence="1">
    <name type="scientific">Arundo donax</name>
    <name type="common">Giant reed</name>
    <name type="synonym">Donax arundinaceus</name>
    <dbReference type="NCBI Taxonomy" id="35708"/>
    <lineage>
        <taxon>Eukaryota</taxon>
        <taxon>Viridiplantae</taxon>
        <taxon>Streptophyta</taxon>
        <taxon>Embryophyta</taxon>
        <taxon>Tracheophyta</taxon>
        <taxon>Spermatophyta</taxon>
        <taxon>Magnoliopsida</taxon>
        <taxon>Liliopsida</taxon>
        <taxon>Poales</taxon>
        <taxon>Poaceae</taxon>
        <taxon>PACMAD clade</taxon>
        <taxon>Arundinoideae</taxon>
        <taxon>Arundineae</taxon>
        <taxon>Arundo</taxon>
    </lineage>
</organism>
<sequence>MAKTFLNCAIAETYETVYHWNRKDRNNKSIALDQVENY</sequence>
<dbReference type="AlphaFoldDB" id="A0A0A9FT97"/>
<accession>A0A0A9FT97</accession>
<name>A0A0A9FT97_ARUDO</name>
<reference evidence="1" key="1">
    <citation type="submission" date="2014-09" db="EMBL/GenBank/DDBJ databases">
        <authorList>
            <person name="Magalhaes I.L.F."/>
            <person name="Oliveira U."/>
            <person name="Santos F.R."/>
            <person name="Vidigal T.H.D.A."/>
            <person name="Brescovit A.D."/>
            <person name="Santos A.J."/>
        </authorList>
    </citation>
    <scope>NUCLEOTIDE SEQUENCE</scope>
    <source>
        <tissue evidence="1">Shoot tissue taken approximately 20 cm above the soil surface</tissue>
    </source>
</reference>
<evidence type="ECO:0000313" key="1">
    <source>
        <dbReference type="EMBL" id="JAE16070.1"/>
    </source>
</evidence>